<evidence type="ECO:0008006" key="3">
    <source>
        <dbReference type="Google" id="ProtNLM"/>
    </source>
</evidence>
<protein>
    <recommendedName>
        <fullName evidence="3">Virilizer N-terminal domain-containing protein</fullName>
    </recommendedName>
</protein>
<keyword evidence="2" id="KW-1185">Reference proteome</keyword>
<name>A0A8H5BEZ8_9AGAR</name>
<sequence length="1220" mass="135655">MGLLGWNTLQPHNNTAAILYPAPVRVSSIRVFPTGAQPFANSLETVATTEPEAFFLDVFFNAYSTRPPAAHEKPVVKNALAPTRIVFAGGTTEYTVDMGSEVSTEYALKLWSADEQQYATRLIIFRGDFESLSVAIYGETVADTPEVDEYKPSQLPADEPIPLSPSIDLGNSFTPTSLAEQLLTLLPVTPSLPLVSRLVFSLKPEQEDWDDPDFPYLYADLDDHSVLDLEGLVQSITRPIKDDVSSESLVAFATRMHDDLGSNPSDDAYFVAKLLTKAASQQTRFSKILLEHIDLPAVFNEESLDDTTVLCLRDAVANVEIARYFSSDEPFIKALEEMRASSRTEPSVQKALNKLFARLHGWQTFENALSVPEGDFNASADFLEDITMGEHSLGCWLECMLTHDNLISKLAATPVPNPKRLPPLLFHRRQQDVSHVQFITFVRAVLGVCAVLADLAWADSIGNNACRERALGVLTLWQNVDGYREIVNHCLLLRQLTKRLGWNKSDDVPSKSAVLAERLLVTLGKDPRSMLREHMVETVLSLEPPFAFIEAEEMLELGKLARVVRDGISSAAEELAYKSLRPFSLRRLRVLRLSMAIVQEELTYDDGELHVLETFWDERSQGICPTLIPLLRDIADDLHHHFILVSSVQMNQPLAELLLRSADDLLHLILRFVFAYPLASRDLRNLANAIVTLYMCAQQATTQFSPHSTTYLAAQTMQTTCTSALSTLLNPASRKDTENLDQEVILRSVLGCANQSGGRDPVAHIRQLYNLLDTTLPRAQALVPNGDSGATHSSSYSIASILPKILYELETFVHLLDPEKRAECIGRLDSVDNDETGVAEWLLVEELKQLSAILDDLSTSRISEGDRLVVWRYQVSSYIQFLEVLVTSPSTANWAISSLTSNPDLSQYLADCISLLLNTHLSSPHLTRLTEFLSKHSDKFESDPQFDMMILILRNTSQDPTSVAALAAVPVILRGQPEATIAEECNLVRREICKVFVIFQRQTGPLPTEAAETLLQILEWLSANEDNRYSRLTGLSVEALTELYGKIYSAIPSERHDSLQVVEAKLTVDEDEIIAQEPVELPSPTGFVMPLHAVEDLLSMKPFEPSTPKNGTKTPDILGVVISPPTAILRSPAATGLTKTYVNNDFRQLRQVQSARLNTSRLPSTHVDVSFIRRAQFLEMLTETQDFALLENPAPEMLLAPAMHLDPSPIVEYQDIIPGL</sequence>
<accession>A0A8H5BEZ8</accession>
<organism evidence="1 2">
    <name type="scientific">Psilocybe cf. subviscida</name>
    <dbReference type="NCBI Taxonomy" id="2480587"/>
    <lineage>
        <taxon>Eukaryota</taxon>
        <taxon>Fungi</taxon>
        <taxon>Dikarya</taxon>
        <taxon>Basidiomycota</taxon>
        <taxon>Agaricomycotina</taxon>
        <taxon>Agaricomycetes</taxon>
        <taxon>Agaricomycetidae</taxon>
        <taxon>Agaricales</taxon>
        <taxon>Agaricineae</taxon>
        <taxon>Strophariaceae</taxon>
        <taxon>Psilocybe</taxon>
    </lineage>
</organism>
<dbReference type="EMBL" id="JAACJJ010000028">
    <property type="protein sequence ID" value="KAF5321891.1"/>
    <property type="molecule type" value="Genomic_DNA"/>
</dbReference>
<dbReference type="AlphaFoldDB" id="A0A8H5BEZ8"/>
<comment type="caution">
    <text evidence="1">The sequence shown here is derived from an EMBL/GenBank/DDBJ whole genome shotgun (WGS) entry which is preliminary data.</text>
</comment>
<proteinExistence type="predicted"/>
<gene>
    <name evidence="1" type="ORF">D9619_000594</name>
</gene>
<evidence type="ECO:0000313" key="2">
    <source>
        <dbReference type="Proteomes" id="UP000567179"/>
    </source>
</evidence>
<reference evidence="1 2" key="1">
    <citation type="journal article" date="2020" name="ISME J.">
        <title>Uncovering the hidden diversity of litter-decomposition mechanisms in mushroom-forming fungi.</title>
        <authorList>
            <person name="Floudas D."/>
            <person name="Bentzer J."/>
            <person name="Ahren D."/>
            <person name="Johansson T."/>
            <person name="Persson P."/>
            <person name="Tunlid A."/>
        </authorList>
    </citation>
    <scope>NUCLEOTIDE SEQUENCE [LARGE SCALE GENOMIC DNA]</scope>
    <source>
        <strain evidence="1 2">CBS 101986</strain>
    </source>
</reference>
<evidence type="ECO:0000313" key="1">
    <source>
        <dbReference type="EMBL" id="KAF5321891.1"/>
    </source>
</evidence>
<dbReference type="OrthoDB" id="2011702at2759"/>
<dbReference type="Proteomes" id="UP000567179">
    <property type="component" value="Unassembled WGS sequence"/>
</dbReference>